<evidence type="ECO:0000313" key="2">
    <source>
        <dbReference type="EMBL" id="KAK8981853.1"/>
    </source>
</evidence>
<accession>A0ABR2P062</accession>
<gene>
    <name evidence="2" type="ORF">V6N11_049345</name>
</gene>
<dbReference type="InterPro" id="IPR040256">
    <property type="entry name" value="At4g02000-like"/>
</dbReference>
<proteinExistence type="predicted"/>
<name>A0ABR2P062_9ROSI</name>
<dbReference type="PANTHER" id="PTHR31286">
    <property type="entry name" value="GLYCINE-RICH CELL WALL STRUCTURAL PROTEIN 1.8-LIKE"/>
    <property type="match status" value="1"/>
</dbReference>
<dbReference type="Proteomes" id="UP001396334">
    <property type="component" value="Unassembled WGS sequence"/>
</dbReference>
<dbReference type="Pfam" id="PF14111">
    <property type="entry name" value="DUF4283"/>
    <property type="match status" value="1"/>
</dbReference>
<protein>
    <recommendedName>
        <fullName evidence="1">DUF4283 domain-containing protein</fullName>
    </recommendedName>
</protein>
<keyword evidence="3" id="KW-1185">Reference proteome</keyword>
<evidence type="ECO:0000259" key="1">
    <source>
        <dbReference type="Pfam" id="PF14111"/>
    </source>
</evidence>
<comment type="caution">
    <text evidence="2">The sequence shown here is derived from an EMBL/GenBank/DDBJ whole genome shotgun (WGS) entry which is preliminary data.</text>
</comment>
<dbReference type="InterPro" id="IPR025558">
    <property type="entry name" value="DUF4283"/>
</dbReference>
<organism evidence="2 3">
    <name type="scientific">Hibiscus sabdariffa</name>
    <name type="common">roselle</name>
    <dbReference type="NCBI Taxonomy" id="183260"/>
    <lineage>
        <taxon>Eukaryota</taxon>
        <taxon>Viridiplantae</taxon>
        <taxon>Streptophyta</taxon>
        <taxon>Embryophyta</taxon>
        <taxon>Tracheophyta</taxon>
        <taxon>Spermatophyta</taxon>
        <taxon>Magnoliopsida</taxon>
        <taxon>eudicotyledons</taxon>
        <taxon>Gunneridae</taxon>
        <taxon>Pentapetalae</taxon>
        <taxon>rosids</taxon>
        <taxon>malvids</taxon>
        <taxon>Malvales</taxon>
        <taxon>Malvaceae</taxon>
        <taxon>Malvoideae</taxon>
        <taxon>Hibiscus</taxon>
    </lineage>
</organism>
<dbReference type="EMBL" id="JBBPBN010000088">
    <property type="protein sequence ID" value="KAK8981853.1"/>
    <property type="molecule type" value="Genomic_DNA"/>
</dbReference>
<sequence>MGHEGSMEIQLLAPSVYMVNFPSQRVRDWVLELRPWHIQKRVLVLRKWMPRMLPEVLSLDYALVWIRLWHVPLELYIVHGVGYLASALGKPLYTKYTDKASTIRLSLEYAKICVEVSVVSCLPASILVDIGNGNVVSIGVELVYVPHHCSHCLIFCHYDEKCSKKVVVGIVIAPEGIEPVVESGFGVAESVDVVVEGSVVCDADIIRPSIDVVACKSTKGDVSDLSGVLSQNKFETLCSIAVEQDVLVSPPRKERIDAAGVAGLLNQLKPRGKWVVKSISLRRGKLGTIDGHVENFSYGLLKRILGVELTNE</sequence>
<dbReference type="PANTHER" id="PTHR31286:SF165">
    <property type="entry name" value="DUF4283 DOMAIN-CONTAINING PROTEIN"/>
    <property type="match status" value="1"/>
</dbReference>
<evidence type="ECO:0000313" key="3">
    <source>
        <dbReference type="Proteomes" id="UP001396334"/>
    </source>
</evidence>
<feature type="domain" description="DUF4283" evidence="1">
    <location>
        <begin position="2"/>
        <end position="53"/>
    </location>
</feature>
<reference evidence="2 3" key="1">
    <citation type="journal article" date="2024" name="G3 (Bethesda)">
        <title>Genome assembly of Hibiscus sabdariffa L. provides insights into metabolisms of medicinal natural products.</title>
        <authorList>
            <person name="Kim T."/>
        </authorList>
    </citation>
    <scope>NUCLEOTIDE SEQUENCE [LARGE SCALE GENOMIC DNA]</scope>
    <source>
        <strain evidence="2">TK-2024</strain>
        <tissue evidence="2">Old leaves</tissue>
    </source>
</reference>